<feature type="transmembrane region" description="Helical" evidence="5">
    <location>
        <begin position="201"/>
        <end position="223"/>
    </location>
</feature>
<proteinExistence type="predicted"/>
<dbReference type="AlphaFoldDB" id="A0A914YIT4"/>
<dbReference type="Gene3D" id="1.20.1070.10">
    <property type="entry name" value="Rhodopsin 7-helix transmembrane proteins"/>
    <property type="match status" value="1"/>
</dbReference>
<dbReference type="PANTHER" id="PTHR23360">
    <property type="entry name" value="G-PROTEIN COUPLED RECEPTORS FAMILY 1 PROFILE DOMAIN-CONTAINING PROTEIN-RELATED"/>
    <property type="match status" value="1"/>
</dbReference>
<reference evidence="8" key="1">
    <citation type="submission" date="2022-11" db="UniProtKB">
        <authorList>
            <consortium name="WormBaseParasite"/>
        </authorList>
    </citation>
    <scope>IDENTIFICATION</scope>
</reference>
<feature type="transmembrane region" description="Helical" evidence="5">
    <location>
        <begin position="77"/>
        <end position="101"/>
    </location>
</feature>
<dbReference type="CDD" id="cd00637">
    <property type="entry name" value="7tm_classA_rhodopsin-like"/>
    <property type="match status" value="1"/>
</dbReference>
<dbReference type="WBParaSite" id="PSU_v2.g17223.t1">
    <property type="protein sequence ID" value="PSU_v2.g17223.t1"/>
    <property type="gene ID" value="PSU_v2.g17223"/>
</dbReference>
<keyword evidence="3 5" id="KW-1133">Transmembrane helix</keyword>
<feature type="transmembrane region" description="Helical" evidence="5">
    <location>
        <begin position="155"/>
        <end position="175"/>
    </location>
</feature>
<evidence type="ECO:0000256" key="5">
    <source>
        <dbReference type="SAM" id="Phobius"/>
    </source>
</evidence>
<keyword evidence="7" id="KW-1185">Reference proteome</keyword>
<feature type="transmembrane region" description="Helical" evidence="5">
    <location>
        <begin position="271"/>
        <end position="296"/>
    </location>
</feature>
<protein>
    <submittedName>
        <fullName evidence="8">G-protein coupled receptors family 1 profile domain-containing protein</fullName>
    </submittedName>
</protein>
<dbReference type="PANTHER" id="PTHR23360:SF5">
    <property type="entry name" value="G-PROTEIN COUPLED RECEPTORS FAMILY 1 PROFILE DOMAIN-CONTAINING PROTEIN"/>
    <property type="match status" value="1"/>
</dbReference>
<dbReference type="InterPro" id="IPR047130">
    <property type="entry name" value="7TM_GPCR_Srsx_nematod"/>
</dbReference>
<organism evidence="7 8">
    <name type="scientific">Panagrolaimus superbus</name>
    <dbReference type="NCBI Taxonomy" id="310955"/>
    <lineage>
        <taxon>Eukaryota</taxon>
        <taxon>Metazoa</taxon>
        <taxon>Ecdysozoa</taxon>
        <taxon>Nematoda</taxon>
        <taxon>Chromadorea</taxon>
        <taxon>Rhabditida</taxon>
        <taxon>Tylenchina</taxon>
        <taxon>Panagrolaimomorpha</taxon>
        <taxon>Panagrolaimoidea</taxon>
        <taxon>Panagrolaimidae</taxon>
        <taxon>Panagrolaimus</taxon>
    </lineage>
</organism>
<evidence type="ECO:0000256" key="3">
    <source>
        <dbReference type="ARBA" id="ARBA00022989"/>
    </source>
</evidence>
<dbReference type="InterPro" id="IPR000276">
    <property type="entry name" value="GPCR_Rhodpsn"/>
</dbReference>
<accession>A0A914YIT4</accession>
<feature type="transmembrane region" description="Helical" evidence="5">
    <location>
        <begin position="35"/>
        <end position="56"/>
    </location>
</feature>
<name>A0A914YIT4_9BILA</name>
<keyword evidence="4 5" id="KW-0472">Membrane</keyword>
<feature type="transmembrane region" description="Helical" evidence="5">
    <location>
        <begin position="243"/>
        <end position="265"/>
    </location>
</feature>
<evidence type="ECO:0000259" key="6">
    <source>
        <dbReference type="PROSITE" id="PS50262"/>
    </source>
</evidence>
<evidence type="ECO:0000256" key="1">
    <source>
        <dbReference type="ARBA" id="ARBA00004370"/>
    </source>
</evidence>
<keyword evidence="2 5" id="KW-0812">Transmembrane</keyword>
<feature type="transmembrane region" description="Helical" evidence="5">
    <location>
        <begin position="113"/>
        <end position="135"/>
    </location>
</feature>
<feature type="domain" description="G-protein coupled receptors family 1 profile" evidence="6">
    <location>
        <begin position="57"/>
        <end position="294"/>
    </location>
</feature>
<dbReference type="GO" id="GO:0016020">
    <property type="term" value="C:membrane"/>
    <property type="evidence" value="ECO:0007669"/>
    <property type="project" value="UniProtKB-SubCell"/>
</dbReference>
<dbReference type="SUPFAM" id="SSF81321">
    <property type="entry name" value="Family A G protein-coupled receptor-like"/>
    <property type="match status" value="1"/>
</dbReference>
<dbReference type="SMART" id="SM01381">
    <property type="entry name" value="7TM_GPCR_Srsx"/>
    <property type="match status" value="1"/>
</dbReference>
<dbReference type="Proteomes" id="UP000887577">
    <property type="component" value="Unplaced"/>
</dbReference>
<dbReference type="InterPro" id="IPR017452">
    <property type="entry name" value="GPCR_Rhodpsn_7TM"/>
</dbReference>
<sequence>MSNLSTSTIISVVLTTTEPWINPGNPFYEKYKNYGVIWPVAPALLAILTCVIIGFWCNGNIVVATWKTRSLHGTCNYLLAISAAADSIHGLSQFIQAFIFFTGINFIPLSLCVYLQTFSLSGLNFGIVLILLIGIDRVYSVMFPGRHRTMNSNHYMILMMTICMAYNIFLLYFTYDFALKNPKEPSGCSIVDAMPSTPGNIWFYLCIVLNILTVLCYVIVWFAIKFKSGVSNSTKRVFKSLSLVTASVFFGWTINAICRLTLTFLEVQLETFWFAGMYSGIFVNIACGLNYFILYATSNEYSYVFKLYLNCVSEKLLGRPVVIDRRISIQPSIVSTRI</sequence>
<dbReference type="GO" id="GO:0004930">
    <property type="term" value="F:G protein-coupled receptor activity"/>
    <property type="evidence" value="ECO:0007669"/>
    <property type="project" value="InterPro"/>
</dbReference>
<dbReference type="PROSITE" id="PS50262">
    <property type="entry name" value="G_PROTEIN_RECEP_F1_2"/>
    <property type="match status" value="1"/>
</dbReference>
<evidence type="ECO:0000313" key="7">
    <source>
        <dbReference type="Proteomes" id="UP000887577"/>
    </source>
</evidence>
<dbReference type="Pfam" id="PF10320">
    <property type="entry name" value="7TM_GPCR_Srsx"/>
    <property type="match status" value="1"/>
</dbReference>
<evidence type="ECO:0000256" key="4">
    <source>
        <dbReference type="ARBA" id="ARBA00023136"/>
    </source>
</evidence>
<dbReference type="InterPro" id="IPR019424">
    <property type="entry name" value="7TM_GPCR_Srsx"/>
</dbReference>
<comment type="subcellular location">
    <subcellularLocation>
        <location evidence="1">Membrane</location>
    </subcellularLocation>
</comment>
<evidence type="ECO:0000313" key="8">
    <source>
        <dbReference type="WBParaSite" id="PSU_v2.g17223.t1"/>
    </source>
</evidence>
<evidence type="ECO:0000256" key="2">
    <source>
        <dbReference type="ARBA" id="ARBA00022692"/>
    </source>
</evidence>